<protein>
    <recommendedName>
        <fullName evidence="6">4Fe4S-binding SPASM domain-containing protein</fullName>
    </recommendedName>
</protein>
<dbReference type="GO" id="GO:0046872">
    <property type="term" value="F:metal ion binding"/>
    <property type="evidence" value="ECO:0007669"/>
    <property type="project" value="UniProtKB-KW"/>
</dbReference>
<keyword evidence="2" id="KW-0949">S-adenosyl-L-methionine</keyword>
<dbReference type="GO" id="GO:0051536">
    <property type="term" value="F:iron-sulfur cluster binding"/>
    <property type="evidence" value="ECO:0007669"/>
    <property type="project" value="UniProtKB-KW"/>
</dbReference>
<dbReference type="InterPro" id="IPR023885">
    <property type="entry name" value="4Fe4S-binding_SPASM_dom"/>
</dbReference>
<evidence type="ECO:0000256" key="3">
    <source>
        <dbReference type="ARBA" id="ARBA00022723"/>
    </source>
</evidence>
<dbReference type="CDD" id="cd21109">
    <property type="entry name" value="SPASM"/>
    <property type="match status" value="1"/>
</dbReference>
<dbReference type="RefSeq" id="WP_158948979.1">
    <property type="nucleotide sequence ID" value="NZ_CP046400.1"/>
</dbReference>
<keyword evidence="8" id="KW-1185">Reference proteome</keyword>
<keyword evidence="4" id="KW-0408">Iron</keyword>
<dbReference type="EMBL" id="CP046400">
    <property type="protein sequence ID" value="QGY41069.1"/>
    <property type="molecule type" value="Genomic_DNA"/>
</dbReference>
<dbReference type="SFLD" id="SFLDS00029">
    <property type="entry name" value="Radical_SAM"/>
    <property type="match status" value="1"/>
</dbReference>
<evidence type="ECO:0000256" key="2">
    <source>
        <dbReference type="ARBA" id="ARBA00022691"/>
    </source>
</evidence>
<evidence type="ECO:0000259" key="6">
    <source>
        <dbReference type="Pfam" id="PF13186"/>
    </source>
</evidence>
<name>A0A6I6JIU9_9BACT</name>
<dbReference type="InterPro" id="IPR013785">
    <property type="entry name" value="Aldolase_TIM"/>
</dbReference>
<evidence type="ECO:0000313" key="7">
    <source>
        <dbReference type="EMBL" id="QGY41069.1"/>
    </source>
</evidence>
<feature type="domain" description="4Fe4S-binding SPASM" evidence="6">
    <location>
        <begin position="260"/>
        <end position="326"/>
    </location>
</feature>
<dbReference type="SUPFAM" id="SSF102114">
    <property type="entry name" value="Radical SAM enzymes"/>
    <property type="match status" value="1"/>
</dbReference>
<reference evidence="7 8" key="1">
    <citation type="submission" date="2019-11" db="EMBL/GenBank/DDBJ databases">
        <authorList>
            <person name="Zheng R.K."/>
            <person name="Sun C.M."/>
        </authorList>
    </citation>
    <scope>NUCLEOTIDE SEQUENCE [LARGE SCALE GENOMIC DNA]</scope>
    <source>
        <strain evidence="7 8">SRB007</strain>
    </source>
</reference>
<accession>A0A6I6JIU9</accession>
<dbReference type="InterPro" id="IPR007197">
    <property type="entry name" value="rSAM"/>
</dbReference>
<dbReference type="Gene3D" id="3.20.20.70">
    <property type="entry name" value="Aldolase class I"/>
    <property type="match status" value="1"/>
</dbReference>
<evidence type="ECO:0000256" key="1">
    <source>
        <dbReference type="ARBA" id="ARBA00001966"/>
    </source>
</evidence>
<dbReference type="GO" id="GO:0003824">
    <property type="term" value="F:catalytic activity"/>
    <property type="evidence" value="ECO:0007669"/>
    <property type="project" value="InterPro"/>
</dbReference>
<dbReference type="AlphaFoldDB" id="A0A6I6JIU9"/>
<dbReference type="Proteomes" id="UP000428328">
    <property type="component" value="Chromosome"/>
</dbReference>
<dbReference type="PANTHER" id="PTHR11228">
    <property type="entry name" value="RADICAL SAM DOMAIN PROTEIN"/>
    <property type="match status" value="1"/>
</dbReference>
<dbReference type="KEGG" id="psel:GM415_13345"/>
<dbReference type="PANTHER" id="PTHR11228:SF7">
    <property type="entry name" value="PQQA PEPTIDE CYCLASE"/>
    <property type="match status" value="1"/>
</dbReference>
<sequence>MENLKRKLIADDRYKEGLNGCLEVPQILLAPTNYCNLACSYCSTKNIRPSKVNMDLGLAKSIISQTLDNGWPLSFGQTYEPFLHPDIVEIIRFVMDRGGRFISATNGMAIGKGAYDLPMNLLLSFSADEDDYVYRNTAVAYDRYRAKLHAFLSHRIAHTVPGRISLQIADYSLFSGDMEYSKEIKDVDGILRKSLATAAWLGLDPDQDMAEWAGLIARRAPLPLFEDGETVIQVQPTKIMPNSYDAFVDMDVPAAARGYCDSCYTMMSIQADGKVAYCCCDPSANAIAGILDADTDLKEFWLGEEMNRVRRGFDDFAPIHSFCTQCLDNVSEHVKPLLTVRKLKVVAAILRDHGVREDLPWFKFPAGM</sequence>
<dbReference type="InterPro" id="IPR050377">
    <property type="entry name" value="Radical_SAM_PqqE_MftC-like"/>
</dbReference>
<keyword evidence="3" id="KW-0479">Metal-binding</keyword>
<evidence type="ECO:0000256" key="5">
    <source>
        <dbReference type="ARBA" id="ARBA00023014"/>
    </source>
</evidence>
<evidence type="ECO:0000313" key="8">
    <source>
        <dbReference type="Proteomes" id="UP000428328"/>
    </source>
</evidence>
<comment type="cofactor">
    <cofactor evidence="1">
        <name>[4Fe-4S] cluster</name>
        <dbReference type="ChEBI" id="CHEBI:49883"/>
    </cofactor>
</comment>
<dbReference type="InterPro" id="IPR058240">
    <property type="entry name" value="rSAM_sf"/>
</dbReference>
<keyword evidence="5" id="KW-0411">Iron-sulfur</keyword>
<proteinExistence type="predicted"/>
<gene>
    <name evidence="7" type="ORF">GM415_13345</name>
</gene>
<organism evidence="7 8">
    <name type="scientific">Pseudodesulfovibrio cashew</name>
    <dbReference type="NCBI Taxonomy" id="2678688"/>
    <lineage>
        <taxon>Bacteria</taxon>
        <taxon>Pseudomonadati</taxon>
        <taxon>Thermodesulfobacteriota</taxon>
        <taxon>Desulfovibrionia</taxon>
        <taxon>Desulfovibrionales</taxon>
        <taxon>Desulfovibrionaceae</taxon>
    </lineage>
</organism>
<evidence type="ECO:0000256" key="4">
    <source>
        <dbReference type="ARBA" id="ARBA00023004"/>
    </source>
</evidence>
<dbReference type="Pfam" id="PF13186">
    <property type="entry name" value="SPASM"/>
    <property type="match status" value="1"/>
</dbReference>